<proteinExistence type="predicted"/>
<keyword evidence="2" id="KW-1185">Reference proteome</keyword>
<sequence>MLILYSSSGCASCRKAKQWLRDNHIEFIEKNIYTTLMKEDEIKYLLSRCENGTQDIISLRSKVYRSLKKDFNELSTNELIRLIQNNPSILKRPIILSKNNMVVGFDDEEITSFTPHHIRLRLEDRCPVSCANLDICRDVRKNESKESLVLDIT</sequence>
<name>A0AC61RAD9_9FIRM</name>
<gene>
    <name evidence="1" type="ORF">E5336_01365</name>
</gene>
<dbReference type="Proteomes" id="UP000308836">
    <property type="component" value="Unassembled WGS sequence"/>
</dbReference>
<evidence type="ECO:0000313" key="2">
    <source>
        <dbReference type="Proteomes" id="UP000308836"/>
    </source>
</evidence>
<reference evidence="1" key="1">
    <citation type="submission" date="2019-04" db="EMBL/GenBank/DDBJ databases">
        <title>Microbes associate with the intestines of laboratory mice.</title>
        <authorList>
            <person name="Navarre W."/>
            <person name="Wong E."/>
            <person name="Huang K."/>
            <person name="Tropini C."/>
            <person name="Ng K."/>
            <person name="Yu B."/>
        </authorList>
    </citation>
    <scope>NUCLEOTIDE SEQUENCE</scope>
    <source>
        <strain evidence="1">NM09_H32</strain>
    </source>
</reference>
<evidence type="ECO:0000313" key="1">
    <source>
        <dbReference type="EMBL" id="TGY67090.1"/>
    </source>
</evidence>
<organism evidence="1 2">
    <name type="scientific">Dubosiella muris</name>
    <dbReference type="NCBI Taxonomy" id="3038133"/>
    <lineage>
        <taxon>Bacteria</taxon>
        <taxon>Bacillati</taxon>
        <taxon>Bacillota</taxon>
        <taxon>Erysipelotrichia</taxon>
        <taxon>Erysipelotrichales</taxon>
        <taxon>Erysipelotrichaceae</taxon>
        <taxon>Dubosiella</taxon>
    </lineage>
</organism>
<comment type="caution">
    <text evidence="1">The sequence shown here is derived from an EMBL/GenBank/DDBJ whole genome shotgun (WGS) entry which is preliminary data.</text>
</comment>
<protein>
    <submittedName>
        <fullName evidence="1">Spx/MgsR family RNA polymerase-binding regulatory protein</fullName>
    </submittedName>
</protein>
<dbReference type="EMBL" id="SRYG01000002">
    <property type="protein sequence ID" value="TGY67090.1"/>
    <property type="molecule type" value="Genomic_DNA"/>
</dbReference>
<accession>A0AC61RAD9</accession>